<sequence length="74" mass="7894">MTATDTVDRITELRAEAHGIGHGHGWTHGAFVDAYGGDPDAEPEVPARFAAVASFYTDAYAEGVADYFDDTADM</sequence>
<evidence type="ECO:0000313" key="2">
    <source>
        <dbReference type="Proteomes" id="UP001165136"/>
    </source>
</evidence>
<reference evidence="1" key="1">
    <citation type="submission" date="2023-03" db="EMBL/GenBank/DDBJ databases">
        <title>Amycolatopsis taiwanensis NBRC 103393.</title>
        <authorList>
            <person name="Ichikawa N."/>
            <person name="Sato H."/>
            <person name="Tonouchi N."/>
        </authorList>
    </citation>
    <scope>NUCLEOTIDE SEQUENCE</scope>
    <source>
        <strain evidence="1">NBRC 103393</strain>
    </source>
</reference>
<proteinExistence type="predicted"/>
<protein>
    <submittedName>
        <fullName evidence="1">Uncharacterized protein</fullName>
    </submittedName>
</protein>
<dbReference type="AlphaFoldDB" id="A0A9W6R794"/>
<dbReference type="RefSeq" id="WP_285488569.1">
    <property type="nucleotide sequence ID" value="NZ_BSTI01000013.1"/>
</dbReference>
<dbReference type="Proteomes" id="UP001165136">
    <property type="component" value="Unassembled WGS sequence"/>
</dbReference>
<comment type="caution">
    <text evidence="1">The sequence shown here is derived from an EMBL/GenBank/DDBJ whole genome shotgun (WGS) entry which is preliminary data.</text>
</comment>
<name>A0A9W6R794_9PSEU</name>
<evidence type="ECO:0000313" key="1">
    <source>
        <dbReference type="EMBL" id="GLY68740.1"/>
    </source>
</evidence>
<dbReference type="EMBL" id="BSTI01000013">
    <property type="protein sequence ID" value="GLY68740.1"/>
    <property type="molecule type" value="Genomic_DNA"/>
</dbReference>
<gene>
    <name evidence="1" type="ORF">Atai01_53590</name>
</gene>
<keyword evidence="2" id="KW-1185">Reference proteome</keyword>
<organism evidence="1 2">
    <name type="scientific">Amycolatopsis taiwanensis</name>
    <dbReference type="NCBI Taxonomy" id="342230"/>
    <lineage>
        <taxon>Bacteria</taxon>
        <taxon>Bacillati</taxon>
        <taxon>Actinomycetota</taxon>
        <taxon>Actinomycetes</taxon>
        <taxon>Pseudonocardiales</taxon>
        <taxon>Pseudonocardiaceae</taxon>
        <taxon>Amycolatopsis</taxon>
    </lineage>
</organism>
<accession>A0A9W6R794</accession>